<evidence type="ECO:0000256" key="3">
    <source>
        <dbReference type="ARBA" id="ARBA00022833"/>
    </source>
</evidence>
<dbReference type="Pfam" id="PF05495">
    <property type="entry name" value="zf-CHY"/>
    <property type="match status" value="1"/>
</dbReference>
<comment type="caution">
    <text evidence="5">The sequence shown here is derived from an EMBL/GenBank/DDBJ whole genome shotgun (WGS) entry which is preliminary data.</text>
</comment>
<dbReference type="AlphaFoldDB" id="A0A4R8WX35"/>
<keyword evidence="2" id="KW-0863">Zinc-finger</keyword>
<evidence type="ECO:0000313" key="5">
    <source>
        <dbReference type="EMBL" id="TFC16364.1"/>
    </source>
</evidence>
<dbReference type="InterPro" id="IPR052604">
    <property type="entry name" value="Mito_Tim_assembly_helper"/>
</dbReference>
<evidence type="ECO:0000313" key="6">
    <source>
        <dbReference type="Proteomes" id="UP000298412"/>
    </source>
</evidence>
<dbReference type="PANTHER" id="PTHR28082">
    <property type="entry name" value="ZINC FINGER PROTEIN"/>
    <property type="match status" value="1"/>
</dbReference>
<gene>
    <name evidence="5" type="ORF">E3O19_07375</name>
</gene>
<keyword evidence="3" id="KW-0862">Zinc</keyword>
<dbReference type="Proteomes" id="UP000298412">
    <property type="component" value="Unassembled WGS sequence"/>
</dbReference>
<evidence type="ECO:0000256" key="2">
    <source>
        <dbReference type="ARBA" id="ARBA00022771"/>
    </source>
</evidence>
<keyword evidence="6" id="KW-1185">Reference proteome</keyword>
<proteinExistence type="predicted"/>
<dbReference type="GO" id="GO:0008270">
    <property type="term" value="F:zinc ion binding"/>
    <property type="evidence" value="ECO:0007669"/>
    <property type="project" value="UniProtKB-KW"/>
</dbReference>
<sequence length="108" mass="12164">MQVFGQTVDDETRCVHYRTSADIVAIKFACCGRFYPCYHCHTAGETHPARQWPASEWSEPAILCGACGRILSITEYRQVTRCPHCLAAFNEGCRAHAHLYFELPEPSA</sequence>
<dbReference type="InterPro" id="IPR016694">
    <property type="entry name" value="UCP017292"/>
</dbReference>
<evidence type="ECO:0000259" key="4">
    <source>
        <dbReference type="PROSITE" id="PS51266"/>
    </source>
</evidence>
<evidence type="ECO:0000256" key="1">
    <source>
        <dbReference type="ARBA" id="ARBA00022723"/>
    </source>
</evidence>
<dbReference type="InterPro" id="IPR037274">
    <property type="entry name" value="Znf_CHY_sf"/>
</dbReference>
<dbReference type="EMBL" id="SOFP01000040">
    <property type="protein sequence ID" value="TFC16364.1"/>
    <property type="molecule type" value="Genomic_DNA"/>
</dbReference>
<name>A0A4R8WX35_9MICO</name>
<dbReference type="PANTHER" id="PTHR28082:SF1">
    <property type="entry name" value="HELPER OF TIM PROTEIN 13"/>
    <property type="match status" value="1"/>
</dbReference>
<protein>
    <recommendedName>
        <fullName evidence="4">CHY-type domain-containing protein</fullName>
    </recommendedName>
</protein>
<dbReference type="PIRSF" id="PIRSF017292">
    <property type="entry name" value="UCP017292_Znf_CHY"/>
    <property type="match status" value="1"/>
</dbReference>
<feature type="domain" description="CHY-type" evidence="4">
    <location>
        <begin position="7"/>
        <end position="87"/>
    </location>
</feature>
<organism evidence="5 6">
    <name type="scientific">Cryobacterium algoritolerans</name>
    <dbReference type="NCBI Taxonomy" id="1259184"/>
    <lineage>
        <taxon>Bacteria</taxon>
        <taxon>Bacillati</taxon>
        <taxon>Actinomycetota</taxon>
        <taxon>Actinomycetes</taxon>
        <taxon>Micrococcales</taxon>
        <taxon>Microbacteriaceae</taxon>
        <taxon>Cryobacterium</taxon>
    </lineage>
</organism>
<dbReference type="InterPro" id="IPR008913">
    <property type="entry name" value="Znf_CHY"/>
</dbReference>
<keyword evidence="1" id="KW-0479">Metal-binding</keyword>
<dbReference type="PROSITE" id="PS51266">
    <property type="entry name" value="ZF_CHY"/>
    <property type="match status" value="1"/>
</dbReference>
<dbReference type="RefSeq" id="WP_134566616.1">
    <property type="nucleotide sequence ID" value="NZ_SOFP01000040.1"/>
</dbReference>
<dbReference type="SUPFAM" id="SSF161219">
    <property type="entry name" value="CHY zinc finger-like"/>
    <property type="match status" value="1"/>
</dbReference>
<reference evidence="5 6" key="1">
    <citation type="submission" date="2019-03" db="EMBL/GenBank/DDBJ databases">
        <title>Genomics of glacier-inhabiting Cryobacterium strains.</title>
        <authorList>
            <person name="Liu Q."/>
            <person name="Xin Y.-H."/>
        </authorList>
    </citation>
    <scope>NUCLEOTIDE SEQUENCE [LARGE SCALE GENOMIC DNA]</scope>
    <source>
        <strain evidence="5 6">MDT1-3</strain>
    </source>
</reference>
<accession>A0A4R8WX35</accession>
<dbReference type="OrthoDB" id="882119at2"/>